<dbReference type="OMA" id="ERRDLEW"/>
<protein>
    <submittedName>
        <fullName evidence="2">Uncharacterized protein</fullName>
    </submittedName>
</protein>
<feature type="compositionally biased region" description="Low complexity" evidence="1">
    <location>
        <begin position="57"/>
        <end position="78"/>
    </location>
</feature>
<organism evidence="2 3">
    <name type="scientific">Micromonas commoda (strain RCC299 / NOUM17 / CCMP2709)</name>
    <name type="common">Picoplanktonic green alga</name>
    <dbReference type="NCBI Taxonomy" id="296587"/>
    <lineage>
        <taxon>Eukaryota</taxon>
        <taxon>Viridiplantae</taxon>
        <taxon>Chlorophyta</taxon>
        <taxon>Mamiellophyceae</taxon>
        <taxon>Mamiellales</taxon>
        <taxon>Mamiellaceae</taxon>
        <taxon>Micromonas</taxon>
    </lineage>
</organism>
<feature type="region of interest" description="Disordered" evidence="1">
    <location>
        <begin position="463"/>
        <end position="562"/>
    </location>
</feature>
<dbReference type="EMBL" id="CP001323">
    <property type="protein sequence ID" value="ACO61440.1"/>
    <property type="molecule type" value="Genomic_DNA"/>
</dbReference>
<dbReference type="PANTHER" id="PTHR34057:SF1">
    <property type="entry name" value="ELONGATION FACTOR"/>
    <property type="match status" value="1"/>
</dbReference>
<dbReference type="PANTHER" id="PTHR34057">
    <property type="entry name" value="ELONGATION FACTOR"/>
    <property type="match status" value="1"/>
</dbReference>
<name>C1DYJ7_MICCC</name>
<dbReference type="eggNOG" id="KOG1828">
    <property type="taxonomic scope" value="Eukaryota"/>
</dbReference>
<sequence>MGTAAATKGVRGARATPWAAALEKGVEGWSSFTETGSGEDIRTEDGSREVVDSARVRAGAAAASAGAPAADGPVAARSGGDGKSADAKSGGGTGAAAASGADGKAPSGGGDATVAAKRDAKDPNNPAGKRPALDQGWRLYRRDVEWQCRWLELRMVEIDGHVDRYQRMLDGIERAKRRGGDDDGVEAAEKTTTTSGEPETTALTDGVATRMKRRRQHQGDTPPPNPVLGTHPLLVADDDAMFGFGTARTTDQKPEKLTAAQRKRRKKEAAAQAALADKLANKSGSGTGSDSDLSTAALYEQIEVLQQRVTALHARLGQPAPELNGTGSVVAIRNNRGAAMGAFGGFAREPIKPPVEKLKSRRDDFDINNVVGANEGAKFVERAQHVDICTPGVRPAPTYAMAPINDQRGSARAEKAKAQAEAAAAAAIVAGEGGNAAAVAEARTAGLPDGALDDDDCLSEDTSDEAYVHRHAHLEVAERKARTLPDKRDKRDKDRNAGGGHGGATGAARADDADSGDGSNKRRKGGGSGSASPPTPPAVLAEPAVVAEDDGEPELNSAALVG</sequence>
<reference evidence="2 3" key="1">
    <citation type="journal article" date="2009" name="Science">
        <title>Green evolution and dynamic adaptations revealed by genomes of the marine picoeukaryotes Micromonas.</title>
        <authorList>
            <person name="Worden A.Z."/>
            <person name="Lee J.H."/>
            <person name="Mock T."/>
            <person name="Rouze P."/>
            <person name="Simmons M.P."/>
            <person name="Aerts A.L."/>
            <person name="Allen A.E."/>
            <person name="Cuvelier M.L."/>
            <person name="Derelle E."/>
            <person name="Everett M.V."/>
            <person name="Foulon E."/>
            <person name="Grimwood J."/>
            <person name="Gundlach H."/>
            <person name="Henrissat B."/>
            <person name="Napoli C."/>
            <person name="McDonald S.M."/>
            <person name="Parker M.S."/>
            <person name="Rombauts S."/>
            <person name="Salamov A."/>
            <person name="Von Dassow P."/>
            <person name="Badger J.H."/>
            <person name="Coutinho P.M."/>
            <person name="Demir E."/>
            <person name="Dubchak I."/>
            <person name="Gentemann C."/>
            <person name="Eikrem W."/>
            <person name="Gready J.E."/>
            <person name="John U."/>
            <person name="Lanier W."/>
            <person name="Lindquist E.A."/>
            <person name="Lucas S."/>
            <person name="Mayer K.F."/>
            <person name="Moreau H."/>
            <person name="Not F."/>
            <person name="Otillar R."/>
            <person name="Panaud O."/>
            <person name="Pangilinan J."/>
            <person name="Paulsen I."/>
            <person name="Piegu B."/>
            <person name="Poliakov A."/>
            <person name="Robbens S."/>
            <person name="Schmutz J."/>
            <person name="Toulza E."/>
            <person name="Wyss T."/>
            <person name="Zelensky A."/>
            <person name="Zhou K."/>
            <person name="Armbrust E.V."/>
            <person name="Bhattacharya D."/>
            <person name="Goodenough U.W."/>
            <person name="Van de Peer Y."/>
            <person name="Grigoriev I.V."/>
        </authorList>
    </citation>
    <scope>NUCLEOTIDE SEQUENCE [LARGE SCALE GENOMIC DNA]</scope>
    <source>
        <strain evidence="3">RCC299 / NOUM17</strain>
    </source>
</reference>
<dbReference type="InParanoid" id="C1DYJ7"/>
<dbReference type="Proteomes" id="UP000002009">
    <property type="component" value="Chromosome 2"/>
</dbReference>
<dbReference type="AlphaFoldDB" id="C1DYJ7"/>
<gene>
    <name evidence="2" type="ORF">MICPUN_55917</name>
</gene>
<dbReference type="CDD" id="cd11650">
    <property type="entry name" value="AT4G37440_like"/>
    <property type="match status" value="1"/>
</dbReference>
<evidence type="ECO:0000313" key="2">
    <source>
        <dbReference type="EMBL" id="ACO61440.1"/>
    </source>
</evidence>
<feature type="compositionally biased region" description="Low complexity" evidence="1">
    <location>
        <begin position="95"/>
        <end position="105"/>
    </location>
</feature>
<evidence type="ECO:0000256" key="1">
    <source>
        <dbReference type="SAM" id="MobiDB-lite"/>
    </source>
</evidence>
<feature type="region of interest" description="Disordered" evidence="1">
    <location>
        <begin position="30"/>
        <end position="49"/>
    </location>
</feature>
<dbReference type="STRING" id="296587.C1DYJ7"/>
<dbReference type="InterPro" id="IPR038745">
    <property type="entry name" value="AT4G37440-like"/>
</dbReference>
<keyword evidence="3" id="KW-1185">Reference proteome</keyword>
<feature type="region of interest" description="Disordered" evidence="1">
    <location>
        <begin position="176"/>
        <end position="232"/>
    </location>
</feature>
<feature type="compositionally biased region" description="Low complexity" evidence="1">
    <location>
        <begin position="190"/>
        <end position="204"/>
    </location>
</feature>
<proteinExistence type="predicted"/>
<feature type="region of interest" description="Disordered" evidence="1">
    <location>
        <begin position="57"/>
        <end position="132"/>
    </location>
</feature>
<dbReference type="KEGG" id="mis:MICPUN_55917"/>
<dbReference type="RefSeq" id="XP_002500182.1">
    <property type="nucleotide sequence ID" value="XM_002500136.1"/>
</dbReference>
<accession>C1DYJ7</accession>
<evidence type="ECO:0000313" key="3">
    <source>
        <dbReference type="Proteomes" id="UP000002009"/>
    </source>
</evidence>
<dbReference type="GeneID" id="8241373"/>
<feature type="region of interest" description="Disordered" evidence="1">
    <location>
        <begin position="245"/>
        <end position="291"/>
    </location>
</feature>
<feature type="compositionally biased region" description="Basic and acidic residues" evidence="1">
    <location>
        <begin position="39"/>
        <end position="49"/>
    </location>
</feature>
<feature type="compositionally biased region" description="Basic and acidic residues" evidence="1">
    <location>
        <begin position="473"/>
        <end position="496"/>
    </location>
</feature>
<dbReference type="OrthoDB" id="21648at2759"/>